<sequence length="171" mass="20210">MKNVLQYTILGLLNHQALTGYEIYKSFSEVIGEIWSAKHSQIYNELKKLLESEHIFISDVDETSKVTKKIYRITPLGQKTLYHWIETADEEENNKDPFAIKVYFYDYLKAEEKKNLLVSKQTYKLEKLSYLESIFKSLDSTKDAQHIRIVKKAILREQAYIDWLDFCLSDI</sequence>
<dbReference type="InterPro" id="IPR036390">
    <property type="entry name" value="WH_DNA-bd_sf"/>
</dbReference>
<evidence type="ECO:0000259" key="1">
    <source>
        <dbReference type="Pfam" id="PF03551"/>
    </source>
</evidence>
<proteinExistence type="predicted"/>
<organism evidence="3 4">
    <name type="scientific">Staphylococcus nepalensis</name>
    <dbReference type="NCBI Taxonomy" id="214473"/>
    <lineage>
        <taxon>Bacteria</taxon>
        <taxon>Bacillati</taxon>
        <taxon>Bacillota</taxon>
        <taxon>Bacilli</taxon>
        <taxon>Bacillales</taxon>
        <taxon>Staphylococcaceae</taxon>
        <taxon>Staphylococcus</taxon>
    </lineage>
</organism>
<protein>
    <submittedName>
        <fullName evidence="3">Transcriptional regulator, Acidobacterial, PadR-family</fullName>
    </submittedName>
</protein>
<dbReference type="Proteomes" id="UP000254412">
    <property type="component" value="Unassembled WGS sequence"/>
</dbReference>
<dbReference type="PANTHER" id="PTHR43252:SF6">
    <property type="entry name" value="NEGATIVE TRANSCRIPTION REGULATOR PADR"/>
    <property type="match status" value="1"/>
</dbReference>
<name>A0A380GSQ9_9STAP</name>
<dbReference type="Pfam" id="PF03551">
    <property type="entry name" value="PadR"/>
    <property type="match status" value="1"/>
</dbReference>
<feature type="domain" description="Transcription regulator PadR C-terminal" evidence="2">
    <location>
        <begin position="95"/>
        <end position="169"/>
    </location>
</feature>
<feature type="domain" description="Transcription regulator PadR N-terminal" evidence="1">
    <location>
        <begin position="9"/>
        <end position="81"/>
    </location>
</feature>
<reference evidence="3 4" key="1">
    <citation type="submission" date="2018-06" db="EMBL/GenBank/DDBJ databases">
        <authorList>
            <consortium name="Pathogen Informatics"/>
            <person name="Doyle S."/>
        </authorList>
    </citation>
    <scope>NUCLEOTIDE SEQUENCE [LARGE SCALE GENOMIC DNA]</scope>
    <source>
        <strain evidence="3 4">NCTC13834</strain>
    </source>
</reference>
<dbReference type="AlphaFoldDB" id="A0A380GSQ9"/>
<accession>A0A380GSQ9</accession>
<dbReference type="InterPro" id="IPR018309">
    <property type="entry name" value="Tscrpt_reg_PadR_C"/>
</dbReference>
<evidence type="ECO:0000259" key="2">
    <source>
        <dbReference type="Pfam" id="PF10400"/>
    </source>
</evidence>
<dbReference type="Gene3D" id="1.10.10.10">
    <property type="entry name" value="Winged helix-like DNA-binding domain superfamily/Winged helix DNA-binding domain"/>
    <property type="match status" value="1"/>
</dbReference>
<evidence type="ECO:0000313" key="3">
    <source>
        <dbReference type="EMBL" id="SUM56238.1"/>
    </source>
</evidence>
<dbReference type="InterPro" id="IPR036388">
    <property type="entry name" value="WH-like_DNA-bd_sf"/>
</dbReference>
<gene>
    <name evidence="3" type="ORF">NCTC13834_02646</name>
</gene>
<dbReference type="PANTHER" id="PTHR43252">
    <property type="entry name" value="TRANSCRIPTIONAL REGULATOR YQJI"/>
    <property type="match status" value="1"/>
</dbReference>
<dbReference type="InterPro" id="IPR005149">
    <property type="entry name" value="Tscrpt_reg_PadR_N"/>
</dbReference>
<dbReference type="Pfam" id="PF10400">
    <property type="entry name" value="Vir_act_alpha_C"/>
    <property type="match status" value="1"/>
</dbReference>
<dbReference type="SUPFAM" id="SSF46785">
    <property type="entry name" value="Winged helix' DNA-binding domain"/>
    <property type="match status" value="1"/>
</dbReference>
<dbReference type="EMBL" id="UHDS01000001">
    <property type="protein sequence ID" value="SUM56238.1"/>
    <property type="molecule type" value="Genomic_DNA"/>
</dbReference>
<evidence type="ECO:0000313" key="4">
    <source>
        <dbReference type="Proteomes" id="UP000254412"/>
    </source>
</evidence>